<reference evidence="2" key="2">
    <citation type="submission" date="2022-06" db="UniProtKB">
        <authorList>
            <consortium name="EnsemblMetazoa"/>
        </authorList>
    </citation>
    <scope>IDENTIFICATION</scope>
    <source>
        <strain evidence="2">PS312</strain>
    </source>
</reference>
<evidence type="ECO:0000313" key="2">
    <source>
        <dbReference type="EnsemblMetazoa" id="PPA46254.1"/>
    </source>
</evidence>
<dbReference type="EnsemblMetazoa" id="PPA46254.1">
    <property type="protein sequence ID" value="PPA46254.1"/>
    <property type="gene ID" value="WBGene00284623"/>
</dbReference>
<sequence>MDEESKKKEEQQLFDQKMDTSITDGGNSIPVAPSHFITVKRHGSRPYPCPALYSSSSQFIGRFLCSQRFRR</sequence>
<evidence type="ECO:0000256" key="1">
    <source>
        <dbReference type="SAM" id="MobiDB-lite"/>
    </source>
</evidence>
<proteinExistence type="predicted"/>
<accession>A0A8R1Z7E1</accession>
<keyword evidence="3" id="KW-1185">Reference proteome</keyword>
<feature type="region of interest" description="Disordered" evidence="1">
    <location>
        <begin position="1"/>
        <end position="27"/>
    </location>
</feature>
<protein>
    <submittedName>
        <fullName evidence="2">Uncharacterized protein</fullName>
    </submittedName>
</protein>
<evidence type="ECO:0000313" key="3">
    <source>
        <dbReference type="Proteomes" id="UP000005239"/>
    </source>
</evidence>
<feature type="compositionally biased region" description="Basic and acidic residues" evidence="1">
    <location>
        <begin position="1"/>
        <end position="11"/>
    </location>
</feature>
<dbReference type="Proteomes" id="UP000005239">
    <property type="component" value="Unassembled WGS sequence"/>
</dbReference>
<name>A0A2A6B3I5_PRIPA</name>
<accession>A0A2A6B3I5</accession>
<gene>
    <name evidence="2" type="primary">WBGene00284623</name>
</gene>
<organism evidence="2 3">
    <name type="scientific">Pristionchus pacificus</name>
    <name type="common">Parasitic nematode worm</name>
    <dbReference type="NCBI Taxonomy" id="54126"/>
    <lineage>
        <taxon>Eukaryota</taxon>
        <taxon>Metazoa</taxon>
        <taxon>Ecdysozoa</taxon>
        <taxon>Nematoda</taxon>
        <taxon>Chromadorea</taxon>
        <taxon>Rhabditida</taxon>
        <taxon>Rhabditina</taxon>
        <taxon>Diplogasteromorpha</taxon>
        <taxon>Diplogasteroidea</taxon>
        <taxon>Neodiplogasteridae</taxon>
        <taxon>Pristionchus</taxon>
    </lineage>
</organism>
<reference evidence="3" key="1">
    <citation type="journal article" date="2008" name="Nat. Genet.">
        <title>The Pristionchus pacificus genome provides a unique perspective on nematode lifestyle and parasitism.</title>
        <authorList>
            <person name="Dieterich C."/>
            <person name="Clifton S.W."/>
            <person name="Schuster L.N."/>
            <person name="Chinwalla A."/>
            <person name="Delehaunty K."/>
            <person name="Dinkelacker I."/>
            <person name="Fulton L."/>
            <person name="Fulton R."/>
            <person name="Godfrey J."/>
            <person name="Minx P."/>
            <person name="Mitreva M."/>
            <person name="Roeseler W."/>
            <person name="Tian H."/>
            <person name="Witte H."/>
            <person name="Yang S.P."/>
            <person name="Wilson R.K."/>
            <person name="Sommer R.J."/>
        </authorList>
    </citation>
    <scope>NUCLEOTIDE SEQUENCE [LARGE SCALE GENOMIC DNA]</scope>
    <source>
        <strain evidence="3">PS312</strain>
    </source>
</reference>
<dbReference type="AlphaFoldDB" id="A0A2A6B3I5"/>